<evidence type="ECO:0008006" key="4">
    <source>
        <dbReference type="Google" id="ProtNLM"/>
    </source>
</evidence>
<organism evidence="2 3">
    <name type="scientific">Desulfocicer vacuolatum DSM 3385</name>
    <dbReference type="NCBI Taxonomy" id="1121400"/>
    <lineage>
        <taxon>Bacteria</taxon>
        <taxon>Pseudomonadati</taxon>
        <taxon>Thermodesulfobacteriota</taxon>
        <taxon>Desulfobacteria</taxon>
        <taxon>Desulfobacterales</taxon>
        <taxon>Desulfobacteraceae</taxon>
        <taxon>Desulfocicer</taxon>
    </lineage>
</organism>
<evidence type="ECO:0000313" key="3">
    <source>
        <dbReference type="Proteomes" id="UP000192418"/>
    </source>
</evidence>
<dbReference type="PROSITE" id="PS51257">
    <property type="entry name" value="PROKAR_LIPOPROTEIN"/>
    <property type="match status" value="1"/>
</dbReference>
<dbReference type="AlphaFoldDB" id="A0A1W2BYD0"/>
<dbReference type="Pfam" id="PF08905">
    <property type="entry name" value="DUF1850"/>
    <property type="match status" value="1"/>
</dbReference>
<feature type="chain" id="PRO_5012981010" description="DUF1850 domain-containing protein" evidence="1">
    <location>
        <begin position="26"/>
        <end position="177"/>
    </location>
</feature>
<keyword evidence="3" id="KW-1185">Reference proteome</keyword>
<evidence type="ECO:0000313" key="2">
    <source>
        <dbReference type="EMBL" id="SMC77929.1"/>
    </source>
</evidence>
<reference evidence="2 3" key="1">
    <citation type="submission" date="2017-04" db="EMBL/GenBank/DDBJ databases">
        <authorList>
            <person name="Afonso C.L."/>
            <person name="Miller P.J."/>
            <person name="Scott M.A."/>
            <person name="Spackman E."/>
            <person name="Goraichik I."/>
            <person name="Dimitrov K.M."/>
            <person name="Suarez D.L."/>
            <person name="Swayne D.E."/>
        </authorList>
    </citation>
    <scope>NUCLEOTIDE SEQUENCE [LARGE SCALE GENOMIC DNA]</scope>
    <source>
        <strain evidence="2 3">DSM 3385</strain>
    </source>
</reference>
<feature type="signal peptide" evidence="1">
    <location>
        <begin position="1"/>
        <end position="25"/>
    </location>
</feature>
<dbReference type="RefSeq" id="WP_084069151.1">
    <property type="nucleotide sequence ID" value="NZ_FWXY01000010.1"/>
</dbReference>
<dbReference type="InterPro" id="IPR015001">
    <property type="entry name" value="DUF1850"/>
</dbReference>
<dbReference type="OrthoDB" id="5420152at2"/>
<dbReference type="Proteomes" id="UP000192418">
    <property type="component" value="Unassembled WGS sequence"/>
</dbReference>
<protein>
    <recommendedName>
        <fullName evidence="4">DUF1850 domain-containing protein</fullName>
    </recommendedName>
</protein>
<keyword evidence="1" id="KW-0732">Signal</keyword>
<dbReference type="STRING" id="1121400.SAMN02746065_1106"/>
<evidence type="ECO:0000256" key="1">
    <source>
        <dbReference type="SAM" id="SignalP"/>
    </source>
</evidence>
<accession>A0A1W2BYD0</accession>
<sequence>MKSMFTGAFVKTALLLLLFMTSACIPSYTETNTTHMPGYCLTVRQYPGMDILASFPLEKETRFALSFIHSVTVTPVRDNYEITPEGICQTSEIFESHCAGLPYSDRETNATKWEQKNGKFILHMERKIPRLVVRTDKNYKNRLHLSGRTIDLNQWEDQALLLDVTPVDTHYRRGTQL</sequence>
<gene>
    <name evidence="2" type="ORF">SAMN02746065_1106</name>
</gene>
<dbReference type="EMBL" id="FWXY01000010">
    <property type="protein sequence ID" value="SMC77929.1"/>
    <property type="molecule type" value="Genomic_DNA"/>
</dbReference>
<name>A0A1W2BYD0_9BACT</name>
<proteinExistence type="predicted"/>